<evidence type="ECO:0000313" key="2">
    <source>
        <dbReference type="Proteomes" id="UP000822688"/>
    </source>
</evidence>
<sequence>MSHLDCGAGVLPNVRPSLHHCQIDCSGQLSAYSGGCPVFCSSRLGFAPSPITCWRNFSLNPSRYFEICFFNIRLKTTVKMIEHPGTAFSLYCMKQTFLV</sequence>
<protein>
    <submittedName>
        <fullName evidence="1">Uncharacterized protein</fullName>
    </submittedName>
</protein>
<comment type="caution">
    <text evidence="1">The sequence shown here is derived from an EMBL/GenBank/DDBJ whole genome shotgun (WGS) entry which is preliminary data.</text>
</comment>
<accession>A0A8T0HV77</accession>
<keyword evidence="2" id="KW-1185">Reference proteome</keyword>
<proteinExistence type="predicted"/>
<gene>
    <name evidence="1" type="ORF">KC19_VG305100</name>
</gene>
<dbReference type="AlphaFoldDB" id="A0A8T0HV77"/>
<organism evidence="1 2">
    <name type="scientific">Ceratodon purpureus</name>
    <name type="common">Fire moss</name>
    <name type="synonym">Dicranum purpureum</name>
    <dbReference type="NCBI Taxonomy" id="3225"/>
    <lineage>
        <taxon>Eukaryota</taxon>
        <taxon>Viridiplantae</taxon>
        <taxon>Streptophyta</taxon>
        <taxon>Embryophyta</taxon>
        <taxon>Bryophyta</taxon>
        <taxon>Bryophytina</taxon>
        <taxon>Bryopsida</taxon>
        <taxon>Dicranidae</taxon>
        <taxon>Pseudoditrichales</taxon>
        <taxon>Ditrichaceae</taxon>
        <taxon>Ceratodon</taxon>
    </lineage>
</organism>
<dbReference type="Proteomes" id="UP000822688">
    <property type="component" value="Chromosome V"/>
</dbReference>
<reference evidence="1" key="1">
    <citation type="submission" date="2020-06" db="EMBL/GenBank/DDBJ databases">
        <title>WGS assembly of Ceratodon purpureus strain R40.</title>
        <authorList>
            <person name="Carey S.B."/>
            <person name="Jenkins J."/>
            <person name="Shu S."/>
            <person name="Lovell J.T."/>
            <person name="Sreedasyam A."/>
            <person name="Maumus F."/>
            <person name="Tiley G.P."/>
            <person name="Fernandez-Pozo N."/>
            <person name="Barry K."/>
            <person name="Chen C."/>
            <person name="Wang M."/>
            <person name="Lipzen A."/>
            <person name="Daum C."/>
            <person name="Saski C.A."/>
            <person name="Payton A.C."/>
            <person name="Mcbreen J.C."/>
            <person name="Conrad R.E."/>
            <person name="Kollar L.M."/>
            <person name="Olsson S."/>
            <person name="Huttunen S."/>
            <person name="Landis J.B."/>
            <person name="Wickett N.J."/>
            <person name="Johnson M.G."/>
            <person name="Rensing S.A."/>
            <person name="Grimwood J."/>
            <person name="Schmutz J."/>
            <person name="Mcdaniel S.F."/>
        </authorList>
    </citation>
    <scope>NUCLEOTIDE SEQUENCE</scope>
    <source>
        <strain evidence="1">R40</strain>
    </source>
</reference>
<evidence type="ECO:0000313" key="1">
    <source>
        <dbReference type="EMBL" id="KAG0574950.1"/>
    </source>
</evidence>
<dbReference type="EMBL" id="CM026426">
    <property type="protein sequence ID" value="KAG0574950.1"/>
    <property type="molecule type" value="Genomic_DNA"/>
</dbReference>
<name>A0A8T0HV77_CERPU</name>